<evidence type="ECO:0008006" key="3">
    <source>
        <dbReference type="Google" id="ProtNLM"/>
    </source>
</evidence>
<reference evidence="1 2" key="1">
    <citation type="journal article" date="2018" name="PLoS Genet.">
        <title>Population sequencing reveals clonal diversity and ancestral inbreeding in the grapevine cultivar Chardonnay.</title>
        <authorList>
            <person name="Roach M.J."/>
            <person name="Johnson D.L."/>
            <person name="Bohlmann J."/>
            <person name="van Vuuren H.J."/>
            <person name="Jones S.J."/>
            <person name="Pretorius I.S."/>
            <person name="Schmidt S.A."/>
            <person name="Borneman A.R."/>
        </authorList>
    </citation>
    <scope>NUCLEOTIDE SEQUENCE [LARGE SCALE GENOMIC DNA]</scope>
    <source>
        <strain evidence="2">cv. Chardonnay</strain>
        <tissue evidence="1">Leaf</tissue>
    </source>
</reference>
<gene>
    <name evidence="1" type="ORF">CK203_101376</name>
</gene>
<protein>
    <recommendedName>
        <fullName evidence="3">Reverse transcriptase domain-containing protein</fullName>
    </recommendedName>
</protein>
<proteinExistence type="predicted"/>
<name>A0A438D3C5_VITVI</name>
<accession>A0A438D3C5</accession>
<evidence type="ECO:0000313" key="1">
    <source>
        <dbReference type="EMBL" id="RVW29965.1"/>
    </source>
</evidence>
<dbReference type="AlphaFoldDB" id="A0A438D3C5"/>
<dbReference type="EMBL" id="QGNW01001818">
    <property type="protein sequence ID" value="RVW29965.1"/>
    <property type="molecule type" value="Genomic_DNA"/>
</dbReference>
<dbReference type="Proteomes" id="UP000288805">
    <property type="component" value="Unassembled WGS sequence"/>
</dbReference>
<comment type="caution">
    <text evidence="1">The sequence shown here is derived from an EMBL/GenBank/DDBJ whole genome shotgun (WGS) entry which is preliminary data.</text>
</comment>
<evidence type="ECO:0000313" key="2">
    <source>
        <dbReference type="Proteomes" id="UP000288805"/>
    </source>
</evidence>
<sequence length="64" mass="6623">MNGAGGKAKMGEGLRINLDKSELIPIGCVDNLDDLALELGCKVDIVPSSYLGLPLGPPFKPVAT</sequence>
<organism evidence="1 2">
    <name type="scientific">Vitis vinifera</name>
    <name type="common">Grape</name>
    <dbReference type="NCBI Taxonomy" id="29760"/>
    <lineage>
        <taxon>Eukaryota</taxon>
        <taxon>Viridiplantae</taxon>
        <taxon>Streptophyta</taxon>
        <taxon>Embryophyta</taxon>
        <taxon>Tracheophyta</taxon>
        <taxon>Spermatophyta</taxon>
        <taxon>Magnoliopsida</taxon>
        <taxon>eudicotyledons</taxon>
        <taxon>Gunneridae</taxon>
        <taxon>Pentapetalae</taxon>
        <taxon>rosids</taxon>
        <taxon>Vitales</taxon>
        <taxon>Vitaceae</taxon>
        <taxon>Viteae</taxon>
        <taxon>Vitis</taxon>
    </lineage>
</organism>